<reference evidence="2" key="1">
    <citation type="submission" date="2017-10" db="EMBL/GenBank/DDBJ databases">
        <title>Rapid genome shrinkage in a self-fertile nematode reveals novel sperm competition proteins.</title>
        <authorList>
            <person name="Yin D."/>
            <person name="Schwarz E.M."/>
            <person name="Thomas C.G."/>
            <person name="Felde R.L."/>
            <person name="Korf I.F."/>
            <person name="Cutter A.D."/>
            <person name="Schartner C.M."/>
            <person name="Ralston E.J."/>
            <person name="Meyer B.J."/>
            <person name="Haag E.S."/>
        </authorList>
    </citation>
    <scope>NUCLEOTIDE SEQUENCE [LARGE SCALE GENOMIC DNA]</scope>
    <source>
        <strain evidence="2">JU1422</strain>
    </source>
</reference>
<evidence type="ECO:0008006" key="3">
    <source>
        <dbReference type="Google" id="ProtNLM"/>
    </source>
</evidence>
<comment type="caution">
    <text evidence="1">The sequence shown here is derived from an EMBL/GenBank/DDBJ whole genome shotgun (WGS) entry which is preliminary data.</text>
</comment>
<evidence type="ECO:0000313" key="2">
    <source>
        <dbReference type="Proteomes" id="UP000230233"/>
    </source>
</evidence>
<dbReference type="AlphaFoldDB" id="A0A2G5VMA0"/>
<keyword evidence="2" id="KW-1185">Reference proteome</keyword>
<protein>
    <recommendedName>
        <fullName evidence="3">DUF281 domain-containing protein</fullName>
    </recommendedName>
</protein>
<name>A0A2G5VMA0_9PELO</name>
<dbReference type="OrthoDB" id="10519859at2759"/>
<evidence type="ECO:0000313" key="1">
    <source>
        <dbReference type="EMBL" id="PIC52797.1"/>
    </source>
</evidence>
<dbReference type="EMBL" id="PDUG01000001">
    <property type="protein sequence ID" value="PIC52797.1"/>
    <property type="molecule type" value="Genomic_DNA"/>
</dbReference>
<sequence length="596" mass="65687">MSKTKKISPKGIKCALVNGAYEWQFYGGKVNNMAFAIQIPQCGCTRPLYTHSAPSSFIPNVFGTCDMYKVTCYPKYTPSMITGITAYGPGSSPLLTCQSSTRLPYANDSSVETKKQWYMDGIMLNIPVFGCIQTKGCACKYVPLTSTNIQKLAGSYSFYPYIGTRTIRTPTDNRPASLICPTEITCPANFTLVVFDFANSSVFPSGKVAVKCATNTRKWTVDNGADVPAIDVKYAGYRFIPRMSKSTKITPKGIECVRVNGVYEWQFYGGTVTDMAFAIQETQCGCSNPMSPTGQPTKVYGTCDIYKVTCKKGEFPIVQTQTISAMGSLQSSSLIFSDLTCVSKQWYYNNMEVKSAFGSIPQVFCTGVESSVIGRRSGTFKFKYHCGCREIEEMTSAYAPVGVYNFYKATTYASLAYRNGLMSYNDVACTASISCTGSDALILFSGNRAPKRYAPGVAPHIECHESTARPLPDQTPETKKQWYIDGIMMNMPAFSCLQDKGCSCKYVPLTSANIQKLVGSYSFYPYIGTRTIRTPTDNRPASLICPTEITCPPISLLSFLILSTLLCSQKAKSLSNVQQIQENGQWTTLWIYQPLM</sequence>
<accession>A0A2G5VMA0</accession>
<proteinExistence type="predicted"/>
<dbReference type="Proteomes" id="UP000230233">
    <property type="component" value="Chromosome I"/>
</dbReference>
<organism evidence="1 2">
    <name type="scientific">Caenorhabditis nigoni</name>
    <dbReference type="NCBI Taxonomy" id="1611254"/>
    <lineage>
        <taxon>Eukaryota</taxon>
        <taxon>Metazoa</taxon>
        <taxon>Ecdysozoa</taxon>
        <taxon>Nematoda</taxon>
        <taxon>Chromadorea</taxon>
        <taxon>Rhabditida</taxon>
        <taxon>Rhabditina</taxon>
        <taxon>Rhabditomorpha</taxon>
        <taxon>Rhabditoidea</taxon>
        <taxon>Rhabditidae</taxon>
        <taxon>Peloderinae</taxon>
        <taxon>Caenorhabditis</taxon>
    </lineage>
</organism>
<gene>
    <name evidence="1" type="primary">Cni-F55G11.10</name>
    <name evidence="1" type="synonym">Cnig_chr_I.g2755</name>
    <name evidence="1" type="ORF">B9Z55_002755</name>
</gene>